<evidence type="ECO:0000313" key="8">
    <source>
        <dbReference type="Proteomes" id="UP000280501"/>
    </source>
</evidence>
<dbReference type="EMBL" id="RKQZ01000001">
    <property type="protein sequence ID" value="RPF20843.1"/>
    <property type="molecule type" value="Genomic_DNA"/>
</dbReference>
<evidence type="ECO:0000256" key="1">
    <source>
        <dbReference type="ARBA" id="ARBA00006432"/>
    </source>
</evidence>
<feature type="domain" description="AMP-dependent synthetase/ligase" evidence="6">
    <location>
        <begin position="32"/>
        <end position="424"/>
    </location>
</feature>
<keyword evidence="2" id="KW-0436">Ligase</keyword>
<keyword evidence="4" id="KW-0443">Lipid metabolism</keyword>
<dbReference type="Pfam" id="PF23562">
    <property type="entry name" value="AMP-binding_C_3"/>
    <property type="match status" value="1"/>
</dbReference>
<evidence type="ECO:0000313" key="7">
    <source>
        <dbReference type="EMBL" id="RPF20843.1"/>
    </source>
</evidence>
<dbReference type="InterPro" id="IPR000873">
    <property type="entry name" value="AMP-dep_synth/lig_dom"/>
</dbReference>
<evidence type="ECO:0000256" key="5">
    <source>
        <dbReference type="ARBA" id="ARBA00032875"/>
    </source>
</evidence>
<dbReference type="Gene3D" id="3.40.50.12780">
    <property type="entry name" value="N-terminal domain of ligase-like"/>
    <property type="match status" value="1"/>
</dbReference>
<accession>A0A3N4YJ89</accession>
<dbReference type="CDD" id="cd05907">
    <property type="entry name" value="VL_LC_FACS_like"/>
    <property type="match status" value="1"/>
</dbReference>
<keyword evidence="8" id="KW-1185">Reference proteome</keyword>
<evidence type="ECO:0000256" key="3">
    <source>
        <dbReference type="ARBA" id="ARBA00022832"/>
    </source>
</evidence>
<reference evidence="7 8" key="1">
    <citation type="submission" date="2018-11" db="EMBL/GenBank/DDBJ databases">
        <title>Sequencing the genomes of 1000 actinobacteria strains.</title>
        <authorList>
            <person name="Klenk H.-P."/>
        </authorList>
    </citation>
    <scope>NUCLEOTIDE SEQUENCE [LARGE SCALE GENOMIC DNA]</scope>
    <source>
        <strain evidence="7 8">DSM 15700</strain>
    </source>
</reference>
<dbReference type="OrthoDB" id="9803968at2"/>
<dbReference type="AlphaFoldDB" id="A0A3N4YJ89"/>
<comment type="similarity">
    <text evidence="1">Belongs to the ATP-dependent AMP-binding enzyme family.</text>
</comment>
<dbReference type="Proteomes" id="UP000280501">
    <property type="component" value="Unassembled WGS sequence"/>
</dbReference>
<dbReference type="PROSITE" id="PS00455">
    <property type="entry name" value="AMP_BINDING"/>
    <property type="match status" value="1"/>
</dbReference>
<keyword evidence="3" id="KW-0276">Fatty acid metabolism</keyword>
<dbReference type="Pfam" id="PF00501">
    <property type="entry name" value="AMP-binding"/>
    <property type="match status" value="1"/>
</dbReference>
<evidence type="ECO:0000256" key="2">
    <source>
        <dbReference type="ARBA" id="ARBA00022598"/>
    </source>
</evidence>
<protein>
    <recommendedName>
        <fullName evidence="5">Acyl-CoA synthetase</fullName>
    </recommendedName>
</protein>
<proteinExistence type="inferred from homology"/>
<name>A0A3N4YJ89_9MICO</name>
<evidence type="ECO:0000256" key="4">
    <source>
        <dbReference type="ARBA" id="ARBA00023098"/>
    </source>
</evidence>
<evidence type="ECO:0000259" key="6">
    <source>
        <dbReference type="Pfam" id="PF00501"/>
    </source>
</evidence>
<sequence length="607" mass="64789">MNEVHAPQLVELPPTYNTNKVLTDRVAADPAKHLMERPDGAGGWTPVTAREFDAQVVAVAKGLVARGVQPGDSVAIMSATRYEWALLDFAIWAAGAVTVPIYETSSAEQVEWICGDAKVTLVLAETAEHAETVSEVHDALGDLREILVITDGAVETLVADGSGVEDAEIERRRAIAGLDDVATIIYTSGTTGRPKGVELSHRNFASLAVNAVKDNPEVFADGGRTLLFIPMAHVFARFIHVLAVAAGTTTGHWGDTTTLVDQLGSFKPTFILAVPRVFEKVYNTAEQTAAAGGKVKIFHWAARTGIAYSRALDTASGPSLGLRIQHKIADRLVFSKLRARLGGKAKYAVSGGGPLGERLGHFYRGLGIIILEGYGLTESTAPATVNKPDAQKIGSVGPALPGCGMAIADDGEVLLKGHGIFGAYHNNPEATAESFTADGWFRTGDLGEIDDRGFLTITGRKKEIIVTAGGKNVAPSVLEDRIRAHVLVSQCIVVGDNKPFIGAMITLDAEGLPGWLKMHGKPAMSTDEARTDPDVLAALDQVVQRANNAVSKAESIRKYTVIPGDLTIENGYLTPKQSVRRAAVLKDFDPEVERLYADRNKDSLHLV</sequence>
<dbReference type="GO" id="GO:0016020">
    <property type="term" value="C:membrane"/>
    <property type="evidence" value="ECO:0007669"/>
    <property type="project" value="TreeGrafter"/>
</dbReference>
<dbReference type="PANTHER" id="PTHR43272">
    <property type="entry name" value="LONG-CHAIN-FATTY-ACID--COA LIGASE"/>
    <property type="match status" value="1"/>
</dbReference>
<dbReference type="RefSeq" id="WP_123813952.1">
    <property type="nucleotide sequence ID" value="NZ_RKQZ01000001.1"/>
</dbReference>
<dbReference type="PANTHER" id="PTHR43272:SF32">
    <property type="entry name" value="AMP-DEPENDENT SYNTHETASE_LIGASE DOMAIN-CONTAINING PROTEIN"/>
    <property type="match status" value="1"/>
</dbReference>
<dbReference type="SUPFAM" id="SSF56801">
    <property type="entry name" value="Acetyl-CoA synthetase-like"/>
    <property type="match status" value="1"/>
</dbReference>
<dbReference type="InterPro" id="IPR020845">
    <property type="entry name" value="AMP-binding_CS"/>
</dbReference>
<dbReference type="InterPro" id="IPR042099">
    <property type="entry name" value="ANL_N_sf"/>
</dbReference>
<organism evidence="7 8">
    <name type="scientific">Myceligenerans xiligouense</name>
    <dbReference type="NCBI Taxonomy" id="253184"/>
    <lineage>
        <taxon>Bacteria</taxon>
        <taxon>Bacillati</taxon>
        <taxon>Actinomycetota</taxon>
        <taxon>Actinomycetes</taxon>
        <taxon>Micrococcales</taxon>
        <taxon>Promicromonosporaceae</taxon>
        <taxon>Myceligenerans</taxon>
    </lineage>
</organism>
<comment type="caution">
    <text evidence="7">The sequence shown here is derived from an EMBL/GenBank/DDBJ whole genome shotgun (WGS) entry which is preliminary data.</text>
</comment>
<gene>
    <name evidence="7" type="ORF">EDD34_1450</name>
</gene>
<dbReference type="GO" id="GO:0004467">
    <property type="term" value="F:long-chain fatty acid-CoA ligase activity"/>
    <property type="evidence" value="ECO:0007669"/>
    <property type="project" value="TreeGrafter"/>
</dbReference>